<dbReference type="EMBL" id="JAOQJV010000015">
    <property type="protein sequence ID" value="MCU6700644.1"/>
    <property type="molecule type" value="Genomic_DNA"/>
</dbReference>
<evidence type="ECO:0000256" key="1">
    <source>
        <dbReference type="PROSITE-ProRule" id="PRU00339"/>
    </source>
</evidence>
<comment type="caution">
    <text evidence="3">The sequence shown here is derived from an EMBL/GenBank/DDBJ whole genome shotgun (WGS) entry which is preliminary data.</text>
</comment>
<organism evidence="3 4">
    <name type="scientific">Dorea ammoniilytica</name>
    <dbReference type="NCBI Taxonomy" id="2981788"/>
    <lineage>
        <taxon>Bacteria</taxon>
        <taxon>Bacillati</taxon>
        <taxon>Bacillota</taxon>
        <taxon>Clostridia</taxon>
        <taxon>Lachnospirales</taxon>
        <taxon>Lachnospiraceae</taxon>
        <taxon>Dorea</taxon>
    </lineage>
</organism>
<keyword evidence="4" id="KW-1185">Reference proteome</keyword>
<keyword evidence="1" id="KW-0802">TPR repeat</keyword>
<evidence type="ECO:0000313" key="4">
    <source>
        <dbReference type="Proteomes" id="UP001207605"/>
    </source>
</evidence>
<dbReference type="Gene3D" id="1.25.40.10">
    <property type="entry name" value="Tetratricopeptide repeat domain"/>
    <property type="match status" value="1"/>
</dbReference>
<reference evidence="3 4" key="1">
    <citation type="journal article" date="2021" name="ISME Commun">
        <title>Automated analysis of genomic sequences facilitates high-throughput and comprehensive description of bacteria.</title>
        <authorList>
            <person name="Hitch T.C.A."/>
        </authorList>
    </citation>
    <scope>NUCLEOTIDE SEQUENCE [LARGE SCALE GENOMIC DNA]</scope>
    <source>
        <strain evidence="3 4">Sanger_02</strain>
    </source>
</reference>
<sequence length="175" mass="19754">MKRHVSFIAIFMLLCLALTGCGSKAIEEGTTYLEDGNYKKAVTKFKEAVDKGQDTGEAYRGIGMAKWELGEYEAALSAFQSALDNGAEKTAALYNFLGSCELKLDNPKEALNYYNLGQECDDASKELMQEMKYNEIVAYEELGKWENARTKLKEYVKDYPDDERGTKEAEFLETQ</sequence>
<dbReference type="RefSeq" id="WP_262581992.1">
    <property type="nucleotide sequence ID" value="NZ_JAOQJV010000015.1"/>
</dbReference>
<dbReference type="InterPro" id="IPR011990">
    <property type="entry name" value="TPR-like_helical_dom_sf"/>
</dbReference>
<dbReference type="Pfam" id="PF13432">
    <property type="entry name" value="TPR_16"/>
    <property type="match status" value="1"/>
</dbReference>
<feature type="signal peptide" evidence="2">
    <location>
        <begin position="1"/>
        <end position="25"/>
    </location>
</feature>
<evidence type="ECO:0000313" key="3">
    <source>
        <dbReference type="EMBL" id="MCU6700644.1"/>
    </source>
</evidence>
<proteinExistence type="predicted"/>
<name>A0ABT2S7S7_9FIRM</name>
<dbReference type="PROSITE" id="PS50005">
    <property type="entry name" value="TPR"/>
    <property type="match status" value="1"/>
</dbReference>
<dbReference type="PROSITE" id="PS51257">
    <property type="entry name" value="PROKAR_LIPOPROTEIN"/>
    <property type="match status" value="1"/>
</dbReference>
<dbReference type="InterPro" id="IPR019734">
    <property type="entry name" value="TPR_rpt"/>
</dbReference>
<accession>A0ABT2S7S7</accession>
<keyword evidence="2" id="KW-0732">Signal</keyword>
<protein>
    <submittedName>
        <fullName evidence="3">Tetratricopeptide repeat protein</fullName>
    </submittedName>
</protein>
<feature type="chain" id="PRO_5045213343" evidence="2">
    <location>
        <begin position="26"/>
        <end position="175"/>
    </location>
</feature>
<evidence type="ECO:0000256" key="2">
    <source>
        <dbReference type="SAM" id="SignalP"/>
    </source>
</evidence>
<gene>
    <name evidence="3" type="ORF">OCV65_10430</name>
</gene>
<feature type="repeat" description="TPR" evidence="1">
    <location>
        <begin position="56"/>
        <end position="89"/>
    </location>
</feature>
<dbReference type="SMART" id="SM00028">
    <property type="entry name" value="TPR"/>
    <property type="match status" value="3"/>
</dbReference>
<dbReference type="SUPFAM" id="SSF48452">
    <property type="entry name" value="TPR-like"/>
    <property type="match status" value="1"/>
</dbReference>
<dbReference type="Pfam" id="PF13174">
    <property type="entry name" value="TPR_6"/>
    <property type="match status" value="1"/>
</dbReference>
<dbReference type="Proteomes" id="UP001207605">
    <property type="component" value="Unassembled WGS sequence"/>
</dbReference>